<sequence>MAEIFDTTLGPFIGLTLVLFGLCSFLAGQAVAETWRPAWVAVAAGFGVAIFDRFLHWGLFSGHLWSLQGYVLNGIILSAYALVGHRLTLAAKMARQYPWLYEQTGPFTWRDRAPEKTKVG</sequence>
<evidence type="ECO:0000313" key="3">
    <source>
        <dbReference type="EMBL" id="PWR18948.1"/>
    </source>
</evidence>
<keyword evidence="1" id="KW-0812">Transmembrane</keyword>
<dbReference type="Proteomes" id="UP000246077">
    <property type="component" value="Unassembled WGS sequence"/>
</dbReference>
<feature type="transmembrane region" description="Helical" evidence="1">
    <location>
        <begin position="39"/>
        <end position="59"/>
    </location>
</feature>
<comment type="caution">
    <text evidence="3">The sequence shown here is derived from an EMBL/GenBank/DDBJ whole genome shotgun (WGS) entry which is preliminary data.</text>
</comment>
<proteinExistence type="predicted"/>
<evidence type="ECO:0000256" key="1">
    <source>
        <dbReference type="SAM" id="Phobius"/>
    </source>
</evidence>
<keyword evidence="1" id="KW-1133">Transmembrane helix</keyword>
<dbReference type="AlphaFoldDB" id="A0A317DW71"/>
<dbReference type="InterPro" id="IPR049201">
    <property type="entry name" value="DUF6867"/>
</dbReference>
<evidence type="ECO:0000313" key="4">
    <source>
        <dbReference type="Proteomes" id="UP000246077"/>
    </source>
</evidence>
<keyword evidence="1" id="KW-0472">Membrane</keyword>
<feature type="domain" description="DUF6867" evidence="2">
    <location>
        <begin position="10"/>
        <end position="112"/>
    </location>
</feature>
<dbReference type="EMBL" id="QGLF01000005">
    <property type="protein sequence ID" value="PWR18948.1"/>
    <property type="molecule type" value="Genomic_DNA"/>
</dbReference>
<dbReference type="Pfam" id="PF21741">
    <property type="entry name" value="DUF6867"/>
    <property type="match status" value="1"/>
</dbReference>
<keyword evidence="4" id="KW-1185">Reference proteome</keyword>
<organism evidence="3 4">
    <name type="scientific">Zavarzinia compransoris</name>
    <dbReference type="NCBI Taxonomy" id="1264899"/>
    <lineage>
        <taxon>Bacteria</taxon>
        <taxon>Pseudomonadati</taxon>
        <taxon>Pseudomonadota</taxon>
        <taxon>Alphaproteobacteria</taxon>
        <taxon>Rhodospirillales</taxon>
        <taxon>Zavarziniaceae</taxon>
        <taxon>Zavarzinia</taxon>
    </lineage>
</organism>
<accession>A0A317DW71</accession>
<dbReference type="RefSeq" id="WP_109922634.1">
    <property type="nucleotide sequence ID" value="NZ_QGLF01000005.1"/>
</dbReference>
<dbReference type="OrthoDB" id="9806174at2"/>
<reference evidence="4" key="1">
    <citation type="submission" date="2018-05" db="EMBL/GenBank/DDBJ databases">
        <title>Zavarzinia sp. HR-AS.</title>
        <authorList>
            <person name="Lee Y."/>
            <person name="Jeon C.O."/>
        </authorList>
    </citation>
    <scope>NUCLEOTIDE SEQUENCE [LARGE SCALE GENOMIC DNA]</scope>
    <source>
        <strain evidence="4">DSM 1231</strain>
    </source>
</reference>
<feature type="transmembrane region" description="Helical" evidence="1">
    <location>
        <begin position="12"/>
        <end position="32"/>
    </location>
</feature>
<name>A0A317DW71_9PROT</name>
<evidence type="ECO:0000259" key="2">
    <source>
        <dbReference type="Pfam" id="PF21741"/>
    </source>
</evidence>
<gene>
    <name evidence="3" type="ORF">DKG75_18435</name>
</gene>
<protein>
    <recommendedName>
        <fullName evidence="2">DUF6867 domain-containing protein</fullName>
    </recommendedName>
</protein>
<feature type="transmembrane region" description="Helical" evidence="1">
    <location>
        <begin position="65"/>
        <end position="83"/>
    </location>
</feature>